<comment type="caution">
    <text evidence="2">The sequence shown here is derived from an EMBL/GenBank/DDBJ whole genome shotgun (WGS) entry which is preliminary data.</text>
</comment>
<gene>
    <name evidence="2" type="ORF">OIK42_17230</name>
</gene>
<protein>
    <submittedName>
        <fullName evidence="2">Uncharacterized protein</fullName>
    </submittedName>
</protein>
<dbReference type="RefSeq" id="WP_273642327.1">
    <property type="nucleotide sequence ID" value="NZ_JAQQXP010000003.1"/>
</dbReference>
<evidence type="ECO:0000313" key="2">
    <source>
        <dbReference type="EMBL" id="MDC8832500.1"/>
    </source>
</evidence>
<organism evidence="2 3">
    <name type="scientific">Alteromonas gilva</name>
    <dbReference type="NCBI Taxonomy" id="2987522"/>
    <lineage>
        <taxon>Bacteria</taxon>
        <taxon>Pseudomonadati</taxon>
        <taxon>Pseudomonadota</taxon>
        <taxon>Gammaproteobacteria</taxon>
        <taxon>Alteromonadales</taxon>
        <taxon>Alteromonadaceae</taxon>
        <taxon>Alteromonas/Salinimonas group</taxon>
        <taxon>Alteromonas</taxon>
    </lineage>
</organism>
<dbReference type="Proteomes" id="UP001218788">
    <property type="component" value="Unassembled WGS sequence"/>
</dbReference>
<accession>A0ABT5L611</accession>
<feature type="compositionally biased region" description="Polar residues" evidence="1">
    <location>
        <begin position="1"/>
        <end position="10"/>
    </location>
</feature>
<keyword evidence="3" id="KW-1185">Reference proteome</keyword>
<sequence length="59" mass="7223">MDKDTNQASKRSYAEEPAQDEIEHDSNDWIDNRAWYNQLNPVWQYKRLKLFFKNLQDMS</sequence>
<evidence type="ECO:0000256" key="1">
    <source>
        <dbReference type="SAM" id="MobiDB-lite"/>
    </source>
</evidence>
<feature type="region of interest" description="Disordered" evidence="1">
    <location>
        <begin position="1"/>
        <end position="25"/>
    </location>
</feature>
<dbReference type="EMBL" id="JAQQXP010000003">
    <property type="protein sequence ID" value="MDC8832500.1"/>
    <property type="molecule type" value="Genomic_DNA"/>
</dbReference>
<name>A0ABT5L611_9ALTE</name>
<evidence type="ECO:0000313" key="3">
    <source>
        <dbReference type="Proteomes" id="UP001218788"/>
    </source>
</evidence>
<proteinExistence type="predicted"/>
<reference evidence="2 3" key="1">
    <citation type="submission" date="2022-10" db="EMBL/GenBank/DDBJ databases">
        <title>Alteromonas sp. chi3 Genome sequencing.</title>
        <authorList>
            <person name="Park S."/>
        </authorList>
    </citation>
    <scope>NUCLEOTIDE SEQUENCE [LARGE SCALE GENOMIC DNA]</scope>
    <source>
        <strain evidence="3">chi3</strain>
    </source>
</reference>